<comment type="caution">
    <text evidence="2">The sequence shown here is derived from an EMBL/GenBank/DDBJ whole genome shotgun (WGS) entry which is preliminary data.</text>
</comment>
<dbReference type="CDD" id="cd22209">
    <property type="entry name" value="EMC10"/>
    <property type="match status" value="1"/>
</dbReference>
<gene>
    <name evidence="2" type="ORF">AKAME5_000283000</name>
</gene>
<evidence type="ECO:0000256" key="1">
    <source>
        <dbReference type="SAM" id="MobiDB-lite"/>
    </source>
</evidence>
<name>A0AAD3M7K3_LATJO</name>
<dbReference type="AlphaFoldDB" id="A0AAD3M7K3"/>
<proteinExistence type="predicted"/>
<organism evidence="2 3">
    <name type="scientific">Lates japonicus</name>
    <name type="common">Japanese lates</name>
    <dbReference type="NCBI Taxonomy" id="270547"/>
    <lineage>
        <taxon>Eukaryota</taxon>
        <taxon>Metazoa</taxon>
        <taxon>Chordata</taxon>
        <taxon>Craniata</taxon>
        <taxon>Vertebrata</taxon>
        <taxon>Euteleostomi</taxon>
        <taxon>Actinopterygii</taxon>
        <taxon>Neopterygii</taxon>
        <taxon>Teleostei</taxon>
        <taxon>Neoteleostei</taxon>
        <taxon>Acanthomorphata</taxon>
        <taxon>Carangaria</taxon>
        <taxon>Carangaria incertae sedis</taxon>
        <taxon>Centropomidae</taxon>
        <taxon>Lates</taxon>
    </lineage>
</organism>
<dbReference type="EMBL" id="BRZM01000007">
    <property type="protein sequence ID" value="GLD48952.1"/>
    <property type="molecule type" value="Genomic_DNA"/>
</dbReference>
<evidence type="ECO:0000313" key="2">
    <source>
        <dbReference type="EMBL" id="GLD48952.1"/>
    </source>
</evidence>
<evidence type="ECO:0000313" key="3">
    <source>
        <dbReference type="Proteomes" id="UP001279410"/>
    </source>
</evidence>
<keyword evidence="3" id="KW-1185">Reference proteome</keyword>
<feature type="region of interest" description="Disordered" evidence="1">
    <location>
        <begin position="64"/>
        <end position="99"/>
    </location>
</feature>
<dbReference type="Proteomes" id="UP001279410">
    <property type="component" value="Unassembled WGS sequence"/>
</dbReference>
<sequence length="99" mass="11074">MIVAKFRKHVSTGAKADGSPAPLSQNQLSEEDRIKLKEVAAVDGLYRIRVPRFSCRQDRQERCAAGVPPERRHRSHLTPLGTFIGRFPGSDDTPGLQRH</sequence>
<feature type="region of interest" description="Disordered" evidence="1">
    <location>
        <begin position="1"/>
        <end position="27"/>
    </location>
</feature>
<reference evidence="2" key="1">
    <citation type="submission" date="2022-08" db="EMBL/GenBank/DDBJ databases">
        <title>Genome sequencing of akame (Lates japonicus).</title>
        <authorList>
            <person name="Hashiguchi Y."/>
            <person name="Takahashi H."/>
        </authorList>
    </citation>
    <scope>NUCLEOTIDE SEQUENCE</scope>
    <source>
        <strain evidence="2">Kochi</strain>
    </source>
</reference>
<feature type="compositionally biased region" description="Basic residues" evidence="1">
    <location>
        <begin position="1"/>
        <end position="10"/>
    </location>
</feature>
<protein>
    <submittedName>
        <fullName evidence="2">ER membrane protein complex subunit 10 isoform X1</fullName>
    </submittedName>
</protein>
<accession>A0AAD3M7K3</accession>